<evidence type="ECO:0000259" key="10">
    <source>
        <dbReference type="Pfam" id="PF07730"/>
    </source>
</evidence>
<dbReference type="Pfam" id="PF07730">
    <property type="entry name" value="HisKA_3"/>
    <property type="match status" value="1"/>
</dbReference>
<dbReference type="InterPro" id="IPR055558">
    <property type="entry name" value="DUF7134"/>
</dbReference>
<name>A0A840FBY3_9ACTN</name>
<evidence type="ECO:0000256" key="9">
    <source>
        <dbReference type="SAM" id="Phobius"/>
    </source>
</evidence>
<dbReference type="EMBL" id="JACIFP010000001">
    <property type="protein sequence ID" value="MBB4137017.1"/>
    <property type="molecule type" value="Genomic_DNA"/>
</dbReference>
<dbReference type="Pfam" id="PF23539">
    <property type="entry name" value="DUF7134"/>
    <property type="match status" value="1"/>
</dbReference>
<dbReference type="InterPro" id="IPR036890">
    <property type="entry name" value="HATPase_C_sf"/>
</dbReference>
<keyword evidence="8" id="KW-0902">Two-component regulatory system</keyword>
<dbReference type="GO" id="GO:0000155">
    <property type="term" value="F:phosphorelay sensor kinase activity"/>
    <property type="evidence" value="ECO:0007669"/>
    <property type="project" value="InterPro"/>
</dbReference>
<evidence type="ECO:0000256" key="5">
    <source>
        <dbReference type="ARBA" id="ARBA00022741"/>
    </source>
</evidence>
<dbReference type="Proteomes" id="UP000551501">
    <property type="component" value="Unassembled WGS sequence"/>
</dbReference>
<dbReference type="GO" id="GO:0016020">
    <property type="term" value="C:membrane"/>
    <property type="evidence" value="ECO:0007669"/>
    <property type="project" value="InterPro"/>
</dbReference>
<evidence type="ECO:0000259" key="11">
    <source>
        <dbReference type="Pfam" id="PF23539"/>
    </source>
</evidence>
<evidence type="ECO:0000256" key="6">
    <source>
        <dbReference type="ARBA" id="ARBA00022777"/>
    </source>
</evidence>
<feature type="domain" description="DUF7134" evidence="11">
    <location>
        <begin position="10"/>
        <end position="162"/>
    </location>
</feature>
<feature type="transmembrane region" description="Helical" evidence="9">
    <location>
        <begin position="104"/>
        <end position="123"/>
    </location>
</feature>
<evidence type="ECO:0000256" key="7">
    <source>
        <dbReference type="ARBA" id="ARBA00022840"/>
    </source>
</evidence>
<dbReference type="PANTHER" id="PTHR24421">
    <property type="entry name" value="NITRATE/NITRITE SENSOR PROTEIN NARX-RELATED"/>
    <property type="match status" value="1"/>
</dbReference>
<dbReference type="AlphaFoldDB" id="A0A840FBY3"/>
<protein>
    <recommendedName>
        <fullName evidence="2">histidine kinase</fullName>
        <ecNumber evidence="2">2.7.13.3</ecNumber>
    </recommendedName>
</protein>
<gene>
    <name evidence="12" type="ORF">BKA16_003569</name>
</gene>
<proteinExistence type="predicted"/>
<dbReference type="RefSeq" id="WP_183371924.1">
    <property type="nucleotide sequence ID" value="NZ_BAABHL010000126.1"/>
</dbReference>
<dbReference type="InterPro" id="IPR050482">
    <property type="entry name" value="Sensor_HK_TwoCompSys"/>
</dbReference>
<evidence type="ECO:0000256" key="1">
    <source>
        <dbReference type="ARBA" id="ARBA00000085"/>
    </source>
</evidence>
<keyword evidence="7" id="KW-0067">ATP-binding</keyword>
<dbReference type="PANTHER" id="PTHR24421:SF10">
    <property type="entry name" value="NITRATE_NITRITE SENSOR PROTEIN NARQ"/>
    <property type="match status" value="1"/>
</dbReference>
<keyword evidence="9" id="KW-1133">Transmembrane helix</keyword>
<sequence length="389" mass="40884">MRDPLAPPSLRRSAVVFDVAVGAVAVLVAIASSEGQTVWMAVSGGLIALGLLVRRRLPTVMMTTAVASAVIQVASMHITVLSLLYAPMFFTAGGHPDRRVRRGAFVVAVVGSFVAGAVFPHAYGDFQTGDGGLGWATVFGTVGTGVVVLGGWTAGFVGHQRRSVAAAEVSETISELERRRVLDLYDEQAERSRLARDMHDVVAHSLAVVVAQAEGAKYTLDANPDAARDALGVIADTAREALADVRTVLEQLRSTESAGEIDRDDRDQLLDRMRAAGMRIEETEVGSADDVAVASVRVAHAVLTESLTNALKYGDLAHAVTVHHDWTSGCRLTVGNVVADTPLAPGGARHGIIGMTERAAHVGGAVSSEPSGDTWVVQLTIPDTEGTRT</sequence>
<dbReference type="EC" id="2.7.13.3" evidence="2"/>
<evidence type="ECO:0000256" key="3">
    <source>
        <dbReference type="ARBA" id="ARBA00022553"/>
    </source>
</evidence>
<feature type="transmembrane region" description="Helical" evidence="9">
    <location>
        <begin position="135"/>
        <end position="157"/>
    </location>
</feature>
<comment type="caution">
    <text evidence="12">The sequence shown here is derived from an EMBL/GenBank/DDBJ whole genome shotgun (WGS) entry which is preliminary data.</text>
</comment>
<keyword evidence="9" id="KW-0472">Membrane</keyword>
<reference evidence="12 13" key="1">
    <citation type="submission" date="2020-08" db="EMBL/GenBank/DDBJ databases">
        <title>Sequencing the genomes of 1000 actinobacteria strains.</title>
        <authorList>
            <person name="Klenk H.-P."/>
        </authorList>
    </citation>
    <scope>NUCLEOTIDE SEQUENCE [LARGE SCALE GENOMIC DNA]</scope>
    <source>
        <strain evidence="12 13">DSM 45298</strain>
    </source>
</reference>
<feature type="domain" description="Signal transduction histidine kinase subgroup 3 dimerisation and phosphoacceptor" evidence="10">
    <location>
        <begin position="190"/>
        <end position="255"/>
    </location>
</feature>
<keyword evidence="4" id="KW-0808">Transferase</keyword>
<keyword evidence="3" id="KW-0597">Phosphoprotein</keyword>
<evidence type="ECO:0000256" key="8">
    <source>
        <dbReference type="ARBA" id="ARBA00023012"/>
    </source>
</evidence>
<feature type="transmembrane region" description="Helical" evidence="9">
    <location>
        <begin position="38"/>
        <end position="57"/>
    </location>
</feature>
<comment type="catalytic activity">
    <reaction evidence="1">
        <text>ATP + protein L-histidine = ADP + protein N-phospho-L-histidine.</text>
        <dbReference type="EC" id="2.7.13.3"/>
    </reaction>
</comment>
<dbReference type="GO" id="GO:0005524">
    <property type="term" value="F:ATP binding"/>
    <property type="evidence" value="ECO:0007669"/>
    <property type="project" value="UniProtKB-KW"/>
</dbReference>
<dbReference type="Gene3D" id="1.20.5.1930">
    <property type="match status" value="1"/>
</dbReference>
<evidence type="ECO:0000313" key="12">
    <source>
        <dbReference type="EMBL" id="MBB4137017.1"/>
    </source>
</evidence>
<dbReference type="Gene3D" id="3.30.565.10">
    <property type="entry name" value="Histidine kinase-like ATPase, C-terminal domain"/>
    <property type="match status" value="1"/>
</dbReference>
<evidence type="ECO:0000256" key="2">
    <source>
        <dbReference type="ARBA" id="ARBA00012438"/>
    </source>
</evidence>
<feature type="transmembrane region" description="Helical" evidence="9">
    <location>
        <begin position="12"/>
        <end position="31"/>
    </location>
</feature>
<feature type="transmembrane region" description="Helical" evidence="9">
    <location>
        <begin position="69"/>
        <end position="92"/>
    </location>
</feature>
<keyword evidence="6 12" id="KW-0418">Kinase</keyword>
<keyword evidence="13" id="KW-1185">Reference proteome</keyword>
<organism evidence="12 13">
    <name type="scientific">Gordonia humi</name>
    <dbReference type="NCBI Taxonomy" id="686429"/>
    <lineage>
        <taxon>Bacteria</taxon>
        <taxon>Bacillati</taxon>
        <taxon>Actinomycetota</taxon>
        <taxon>Actinomycetes</taxon>
        <taxon>Mycobacteriales</taxon>
        <taxon>Gordoniaceae</taxon>
        <taxon>Gordonia</taxon>
    </lineage>
</organism>
<keyword evidence="9" id="KW-0812">Transmembrane</keyword>
<keyword evidence="5" id="KW-0547">Nucleotide-binding</keyword>
<evidence type="ECO:0000256" key="4">
    <source>
        <dbReference type="ARBA" id="ARBA00022679"/>
    </source>
</evidence>
<dbReference type="GO" id="GO:0046983">
    <property type="term" value="F:protein dimerization activity"/>
    <property type="evidence" value="ECO:0007669"/>
    <property type="project" value="InterPro"/>
</dbReference>
<evidence type="ECO:0000313" key="13">
    <source>
        <dbReference type="Proteomes" id="UP000551501"/>
    </source>
</evidence>
<accession>A0A840FBY3</accession>
<dbReference type="InterPro" id="IPR011712">
    <property type="entry name" value="Sig_transdc_His_kin_sub3_dim/P"/>
</dbReference>